<dbReference type="Pfam" id="PF04014">
    <property type="entry name" value="MazE_antitoxin"/>
    <property type="match status" value="1"/>
</dbReference>
<dbReference type="InterPro" id="IPR007159">
    <property type="entry name" value="SpoVT-AbrB_dom"/>
</dbReference>
<dbReference type="RefSeq" id="WP_002962292.1">
    <property type="nucleotide sequence ID" value="NZ_UHFA01000002.1"/>
</dbReference>
<dbReference type="SUPFAM" id="SSF89447">
    <property type="entry name" value="AbrB/MazE/MraZ-like"/>
    <property type="match status" value="1"/>
</dbReference>
<dbReference type="GeneID" id="93923996"/>
<reference evidence="2 3" key="1">
    <citation type="submission" date="2018-06" db="EMBL/GenBank/DDBJ databases">
        <authorList>
            <consortium name="Pathogen Informatics"/>
            <person name="Doyle S."/>
        </authorList>
    </citation>
    <scope>NUCLEOTIDE SEQUENCE [LARGE SCALE GENOMIC DNA]</scope>
    <source>
        <strain evidence="3">NCTC 11391</strain>
    </source>
</reference>
<dbReference type="Gene3D" id="2.10.260.10">
    <property type="match status" value="1"/>
</dbReference>
<sequence>MRSKRDNKLHAWTARVGSKGQIVIPKQAREIFSIEPGDNIIILGDERRGLVIMNGESATKILMSIEEDLEDKE</sequence>
<dbReference type="NCBIfam" id="TIGR01439">
    <property type="entry name" value="lp_hng_hel_AbrB"/>
    <property type="match status" value="1"/>
</dbReference>
<feature type="domain" description="SpoVT-AbrB" evidence="1">
    <location>
        <begin position="14"/>
        <end position="60"/>
    </location>
</feature>
<evidence type="ECO:0000259" key="1">
    <source>
        <dbReference type="SMART" id="SM00966"/>
    </source>
</evidence>
<protein>
    <submittedName>
        <fullName evidence="2">Transcriptional regulator</fullName>
    </submittedName>
</protein>
<dbReference type="Proteomes" id="UP000254082">
    <property type="component" value="Unassembled WGS sequence"/>
</dbReference>
<proteinExistence type="predicted"/>
<accession>A0A380JGW3</accession>
<dbReference type="EMBL" id="UHFA01000002">
    <property type="protein sequence ID" value="SUN36307.1"/>
    <property type="molecule type" value="Genomic_DNA"/>
</dbReference>
<dbReference type="InterPro" id="IPR037914">
    <property type="entry name" value="SpoVT-AbrB_sf"/>
</dbReference>
<gene>
    <name evidence="2" type="ORF">NCTC11391_01354</name>
</gene>
<dbReference type="GO" id="GO:0003677">
    <property type="term" value="F:DNA binding"/>
    <property type="evidence" value="ECO:0007669"/>
    <property type="project" value="InterPro"/>
</dbReference>
<organism evidence="2 3">
    <name type="scientific">Streptococcus downei MFe28</name>
    <dbReference type="NCBI Taxonomy" id="764290"/>
    <lineage>
        <taxon>Bacteria</taxon>
        <taxon>Bacillati</taxon>
        <taxon>Bacillota</taxon>
        <taxon>Bacilli</taxon>
        <taxon>Lactobacillales</taxon>
        <taxon>Streptococcaceae</taxon>
        <taxon>Streptococcus</taxon>
    </lineage>
</organism>
<dbReference type="OrthoDB" id="9805856at2"/>
<keyword evidence="3" id="KW-1185">Reference proteome</keyword>
<dbReference type="AlphaFoldDB" id="A0A380JGW3"/>
<name>A0A380JGW3_STRDO</name>
<evidence type="ECO:0000313" key="2">
    <source>
        <dbReference type="EMBL" id="SUN36307.1"/>
    </source>
</evidence>
<dbReference type="SMART" id="SM00966">
    <property type="entry name" value="SpoVT_AbrB"/>
    <property type="match status" value="1"/>
</dbReference>
<evidence type="ECO:0000313" key="3">
    <source>
        <dbReference type="Proteomes" id="UP000254082"/>
    </source>
</evidence>